<dbReference type="Pfam" id="PF01367">
    <property type="entry name" value="5_3_exonuc"/>
    <property type="match status" value="1"/>
</dbReference>
<dbReference type="PANTHER" id="PTHR10133:SF27">
    <property type="entry name" value="DNA POLYMERASE NU"/>
    <property type="match status" value="1"/>
</dbReference>
<dbReference type="NCBIfam" id="TIGR00593">
    <property type="entry name" value="pola"/>
    <property type="match status" value="1"/>
</dbReference>
<dbReference type="FunFam" id="1.20.1060.10:FF:000001">
    <property type="entry name" value="DNA polymerase I"/>
    <property type="match status" value="1"/>
</dbReference>
<gene>
    <name evidence="20" type="primary">polA_5</name>
    <name evidence="16" type="synonym">polA</name>
    <name evidence="20" type="ORF">ENSA5_64850</name>
</gene>
<dbReference type="InterPro" id="IPR020045">
    <property type="entry name" value="DNA_polI_H3TH"/>
</dbReference>
<dbReference type="InterPro" id="IPR002421">
    <property type="entry name" value="5-3_exonuclease"/>
</dbReference>
<dbReference type="GO" id="GO:0008408">
    <property type="term" value="F:3'-5' exonuclease activity"/>
    <property type="evidence" value="ECO:0007669"/>
    <property type="project" value="InterPro"/>
</dbReference>
<dbReference type="CDD" id="cd09859">
    <property type="entry name" value="PIN_53EXO"/>
    <property type="match status" value="1"/>
</dbReference>
<evidence type="ECO:0000256" key="4">
    <source>
        <dbReference type="ARBA" id="ARBA00022679"/>
    </source>
</evidence>
<dbReference type="PANTHER" id="PTHR10133">
    <property type="entry name" value="DNA POLYMERASE I"/>
    <property type="match status" value="1"/>
</dbReference>
<dbReference type="InterPro" id="IPR002562">
    <property type="entry name" value="3'-5'_exonuclease_dom"/>
</dbReference>
<dbReference type="EMBL" id="PVNK01000281">
    <property type="protein sequence ID" value="PRP90471.1"/>
    <property type="molecule type" value="Genomic_DNA"/>
</dbReference>
<keyword evidence="5 16" id="KW-0548">Nucleotidyltransferase</keyword>
<dbReference type="Gene3D" id="1.20.1060.10">
    <property type="entry name" value="Taq DNA Polymerase, Chain T, domain 4"/>
    <property type="match status" value="1"/>
</dbReference>
<dbReference type="InterPro" id="IPR036279">
    <property type="entry name" value="5-3_exonuclease_C_sf"/>
</dbReference>
<evidence type="ECO:0000256" key="7">
    <source>
        <dbReference type="ARBA" id="ARBA00022722"/>
    </source>
</evidence>
<comment type="similarity">
    <text evidence="1 16">Belongs to the DNA polymerase type-A family.</text>
</comment>
<feature type="domain" description="5'-3' exonuclease" evidence="18">
    <location>
        <begin position="5"/>
        <end position="260"/>
    </location>
</feature>
<evidence type="ECO:0000256" key="15">
    <source>
        <dbReference type="NCBIfam" id="TIGR00593"/>
    </source>
</evidence>
<organism evidence="20 21">
    <name type="scientific">Enhygromyxa salina</name>
    <dbReference type="NCBI Taxonomy" id="215803"/>
    <lineage>
        <taxon>Bacteria</taxon>
        <taxon>Pseudomonadati</taxon>
        <taxon>Myxococcota</taxon>
        <taxon>Polyangia</taxon>
        <taxon>Nannocystales</taxon>
        <taxon>Nannocystaceae</taxon>
        <taxon>Enhygromyxa</taxon>
    </lineage>
</organism>
<evidence type="ECO:0000256" key="1">
    <source>
        <dbReference type="ARBA" id="ARBA00007705"/>
    </source>
</evidence>
<dbReference type="InterPro" id="IPR018320">
    <property type="entry name" value="DNA_polymerase_1"/>
</dbReference>
<dbReference type="Pfam" id="PF00476">
    <property type="entry name" value="DNA_pol_A"/>
    <property type="match status" value="1"/>
</dbReference>
<dbReference type="InterPro" id="IPR002298">
    <property type="entry name" value="DNA_polymerase_A"/>
</dbReference>
<feature type="domain" description="3'-5' exonuclease" evidence="17">
    <location>
        <begin position="297"/>
        <end position="481"/>
    </location>
</feature>
<dbReference type="FunFam" id="1.10.150.20:FF:000002">
    <property type="entry name" value="DNA polymerase I"/>
    <property type="match status" value="1"/>
</dbReference>
<evidence type="ECO:0000256" key="5">
    <source>
        <dbReference type="ARBA" id="ARBA00022695"/>
    </source>
</evidence>
<dbReference type="AlphaFoldDB" id="A0A2S9XCR2"/>
<evidence type="ECO:0000256" key="2">
    <source>
        <dbReference type="ARBA" id="ARBA00012417"/>
    </source>
</evidence>
<dbReference type="SUPFAM" id="SSF53098">
    <property type="entry name" value="Ribonuclease H-like"/>
    <property type="match status" value="1"/>
</dbReference>
<dbReference type="Gene3D" id="1.10.150.20">
    <property type="entry name" value="5' to 3' exonuclease, C-terminal subdomain"/>
    <property type="match status" value="2"/>
</dbReference>
<keyword evidence="4 16" id="KW-0808">Transferase</keyword>
<evidence type="ECO:0000259" key="17">
    <source>
        <dbReference type="SMART" id="SM00474"/>
    </source>
</evidence>
<dbReference type="SUPFAM" id="SSF56672">
    <property type="entry name" value="DNA/RNA polymerases"/>
    <property type="match status" value="1"/>
</dbReference>
<keyword evidence="12 16" id="KW-0238">DNA-binding</keyword>
<keyword evidence="7" id="KW-0540">Nuclease</keyword>
<dbReference type="SUPFAM" id="SSF47807">
    <property type="entry name" value="5' to 3' exonuclease, C-terminal subdomain"/>
    <property type="match status" value="1"/>
</dbReference>
<sequence length="895" mass="99165">MATPERLILIDASALIYRAYYAIPSNFTTADGLHTNAIYGFATMFRKILSGRQPERGAVVFDAPGQTFREKKYPEYKAQRPRMDPELREQLAWVDKLVEAHHFPHLRMPGYEADDVIGTLTRLAVEAGMEVYIISGDKDFAQLISDRVRMVDTLRDITFDPELVRKKWGVAPERFVDLLALMGDKVDNIPGIPGIGQKTATKLLDKYGDFDGIFAHVDELKGKQKERIEDHREQAALSRELATIDTKVPLELGLDDLKLVPVEAGALNELYKKLEFYSLLSETEAAKEQGADADADFAAVATLAELDALIASFPAADSGAVAVYPVYDAPSPVRGALAGLAFSFAANHARFVPTACAGGLGDAAIAKLAPWLEDPKRYKLGHDCKALWVALRRVGVTLRGVVGDTMLESFLIDPNKLIPHALGQVVKEYLQRTIPPTKRVLGSGKKLKQFTELTPAELFEWSGQQVEAIATAFPAIRERLDLEGHRDYLETVELPLSWVLGQMELDGVAVDSEDLAKMGEEFGERLATLEAKIFEIAGREFNIASPKQLGEVLFDELKLPVIKRTKTGYSTNAEVLERLAAKTELEGHEIAEHLLEHRKLAKLINTYTEVLQNAVNPETGRIHTTFQQTTGVSGRLITTEPDLQRTPVKTPEGRRIRQTFVARAGCKLISADWSQIELRLLAHFTGDEHLVDSFARGLDVHARTAGQLFEVAPDEVTPKQRGVGKLVNFATIYGQGATALSQILKVPRKQAQAYIDGYFEYYAGVRAWLDATIAQAHIDGYVETVLGRRRYIPELSSNNWQDRQYGERISANTPIQGSAADICKLAMLGIDRELKAAKLEARMLLQIHDELVFEAPVAELEQVMAIARAQMEQVYPLKVPLVVDVGVGTSWAEAH</sequence>
<evidence type="ECO:0000256" key="6">
    <source>
        <dbReference type="ARBA" id="ARBA00022705"/>
    </source>
</evidence>
<evidence type="ECO:0000256" key="12">
    <source>
        <dbReference type="ARBA" id="ARBA00023125"/>
    </source>
</evidence>
<dbReference type="InterPro" id="IPR054690">
    <property type="entry name" value="DNA_polI_exonuclease"/>
</dbReference>
<dbReference type="CDD" id="cd06140">
    <property type="entry name" value="DNA_polA_I_Bacillus_like_exo"/>
    <property type="match status" value="1"/>
</dbReference>
<dbReference type="InterPro" id="IPR029060">
    <property type="entry name" value="PIN-like_dom_sf"/>
</dbReference>
<dbReference type="Proteomes" id="UP000237968">
    <property type="component" value="Unassembled WGS sequence"/>
</dbReference>
<evidence type="ECO:0000256" key="10">
    <source>
        <dbReference type="ARBA" id="ARBA00022839"/>
    </source>
</evidence>
<dbReference type="SUPFAM" id="SSF88723">
    <property type="entry name" value="PIN domain-like"/>
    <property type="match status" value="1"/>
</dbReference>
<dbReference type="CDD" id="cd09898">
    <property type="entry name" value="H3TH_53EXO"/>
    <property type="match status" value="1"/>
</dbReference>
<evidence type="ECO:0000256" key="13">
    <source>
        <dbReference type="ARBA" id="ARBA00023204"/>
    </source>
</evidence>
<evidence type="ECO:0000256" key="14">
    <source>
        <dbReference type="ARBA" id="ARBA00049244"/>
    </source>
</evidence>
<dbReference type="Gene3D" id="3.30.420.10">
    <property type="entry name" value="Ribonuclease H-like superfamily/Ribonuclease H"/>
    <property type="match status" value="1"/>
</dbReference>
<dbReference type="Pfam" id="PF02739">
    <property type="entry name" value="5_3_exonuc_N"/>
    <property type="match status" value="1"/>
</dbReference>
<evidence type="ECO:0000256" key="11">
    <source>
        <dbReference type="ARBA" id="ARBA00022932"/>
    </source>
</evidence>
<dbReference type="SMART" id="SM00482">
    <property type="entry name" value="POLAc"/>
    <property type="match status" value="1"/>
</dbReference>
<dbReference type="GO" id="GO:0006302">
    <property type="term" value="P:double-strand break repair"/>
    <property type="evidence" value="ECO:0007669"/>
    <property type="project" value="TreeGrafter"/>
</dbReference>
<dbReference type="SMART" id="SM00475">
    <property type="entry name" value="53EXOc"/>
    <property type="match status" value="1"/>
</dbReference>
<dbReference type="FunFam" id="1.10.150.20:FF:000003">
    <property type="entry name" value="DNA polymerase I"/>
    <property type="match status" value="1"/>
</dbReference>
<protein>
    <recommendedName>
        <fullName evidence="3 15">DNA polymerase I</fullName>
        <ecNumber evidence="2 15">2.7.7.7</ecNumber>
    </recommendedName>
</protein>
<evidence type="ECO:0000259" key="18">
    <source>
        <dbReference type="SMART" id="SM00475"/>
    </source>
</evidence>
<keyword evidence="9" id="KW-0378">Hydrolase</keyword>
<keyword evidence="6 16" id="KW-0235">DNA replication</keyword>
<feature type="domain" description="DNA-directed DNA polymerase family A palm" evidence="19">
    <location>
        <begin position="653"/>
        <end position="859"/>
    </location>
</feature>
<dbReference type="Gene3D" id="3.30.70.370">
    <property type="match status" value="1"/>
</dbReference>
<dbReference type="GO" id="GO:0006261">
    <property type="term" value="P:DNA-templated DNA replication"/>
    <property type="evidence" value="ECO:0007669"/>
    <property type="project" value="UniProtKB-UniRule"/>
</dbReference>
<dbReference type="GO" id="GO:0008409">
    <property type="term" value="F:5'-3' exonuclease activity"/>
    <property type="evidence" value="ECO:0007669"/>
    <property type="project" value="InterPro"/>
</dbReference>
<evidence type="ECO:0000256" key="9">
    <source>
        <dbReference type="ARBA" id="ARBA00022801"/>
    </source>
</evidence>
<dbReference type="GO" id="GO:0003677">
    <property type="term" value="F:DNA binding"/>
    <property type="evidence" value="ECO:0007669"/>
    <property type="project" value="UniProtKB-UniRule"/>
</dbReference>
<evidence type="ECO:0000256" key="3">
    <source>
        <dbReference type="ARBA" id="ARBA00020311"/>
    </source>
</evidence>
<comment type="caution">
    <text evidence="20">The sequence shown here is derived from an EMBL/GenBank/DDBJ whole genome shotgun (WGS) entry which is preliminary data.</text>
</comment>
<dbReference type="FunFam" id="3.40.50.1010:FF:000001">
    <property type="entry name" value="DNA polymerase I"/>
    <property type="match status" value="1"/>
</dbReference>
<dbReference type="PRINTS" id="PR00868">
    <property type="entry name" value="DNAPOLI"/>
</dbReference>
<dbReference type="NCBIfam" id="NF004397">
    <property type="entry name" value="PRK05755.1"/>
    <property type="match status" value="1"/>
</dbReference>
<evidence type="ECO:0000256" key="16">
    <source>
        <dbReference type="RuleBase" id="RU004460"/>
    </source>
</evidence>
<dbReference type="InterPro" id="IPR012337">
    <property type="entry name" value="RNaseH-like_sf"/>
</dbReference>
<evidence type="ECO:0000313" key="21">
    <source>
        <dbReference type="Proteomes" id="UP000237968"/>
    </source>
</evidence>
<keyword evidence="10" id="KW-0269">Exonuclease</keyword>
<comment type="catalytic activity">
    <reaction evidence="14 16">
        <text>DNA(n) + a 2'-deoxyribonucleoside 5'-triphosphate = DNA(n+1) + diphosphate</text>
        <dbReference type="Rhea" id="RHEA:22508"/>
        <dbReference type="Rhea" id="RHEA-COMP:17339"/>
        <dbReference type="Rhea" id="RHEA-COMP:17340"/>
        <dbReference type="ChEBI" id="CHEBI:33019"/>
        <dbReference type="ChEBI" id="CHEBI:61560"/>
        <dbReference type="ChEBI" id="CHEBI:173112"/>
        <dbReference type="EC" id="2.7.7.7"/>
    </reaction>
</comment>
<dbReference type="InterPro" id="IPR036397">
    <property type="entry name" value="RNaseH_sf"/>
</dbReference>
<keyword evidence="8 16" id="KW-0227">DNA damage</keyword>
<dbReference type="InterPro" id="IPR001098">
    <property type="entry name" value="DNA-dir_DNA_pol_A_palm_dom"/>
</dbReference>
<dbReference type="InterPro" id="IPR043502">
    <property type="entry name" value="DNA/RNA_pol_sf"/>
</dbReference>
<keyword evidence="11 16" id="KW-0239">DNA-directed DNA polymerase</keyword>
<evidence type="ECO:0000256" key="8">
    <source>
        <dbReference type="ARBA" id="ARBA00022763"/>
    </source>
</evidence>
<dbReference type="EC" id="2.7.7.7" evidence="2 15"/>
<dbReference type="PROSITE" id="PS00447">
    <property type="entry name" value="DNA_POLYMERASE_A"/>
    <property type="match status" value="1"/>
</dbReference>
<name>A0A2S9XCR2_9BACT</name>
<dbReference type="SMART" id="SM00279">
    <property type="entry name" value="HhH2"/>
    <property type="match status" value="1"/>
</dbReference>
<dbReference type="InterPro" id="IPR008918">
    <property type="entry name" value="HhH2"/>
</dbReference>
<evidence type="ECO:0000313" key="20">
    <source>
        <dbReference type="EMBL" id="PRP90471.1"/>
    </source>
</evidence>
<dbReference type="Gene3D" id="3.40.50.1010">
    <property type="entry name" value="5'-nuclease"/>
    <property type="match status" value="1"/>
</dbReference>
<dbReference type="SMART" id="SM00474">
    <property type="entry name" value="35EXOc"/>
    <property type="match status" value="1"/>
</dbReference>
<keyword evidence="13 16" id="KW-0234">DNA repair</keyword>
<dbReference type="CDD" id="cd08637">
    <property type="entry name" value="DNA_pol_A_pol_I_C"/>
    <property type="match status" value="1"/>
</dbReference>
<dbReference type="Pfam" id="PF22619">
    <property type="entry name" value="DNA_polI_exo1"/>
    <property type="match status" value="1"/>
</dbReference>
<keyword evidence="21" id="KW-1185">Reference proteome</keyword>
<proteinExistence type="inferred from homology"/>
<evidence type="ECO:0000259" key="19">
    <source>
        <dbReference type="SMART" id="SM00482"/>
    </source>
</evidence>
<dbReference type="GO" id="GO:0003887">
    <property type="term" value="F:DNA-directed DNA polymerase activity"/>
    <property type="evidence" value="ECO:0007669"/>
    <property type="project" value="UniProtKB-UniRule"/>
</dbReference>
<reference evidence="20 21" key="1">
    <citation type="submission" date="2018-03" db="EMBL/GenBank/DDBJ databases">
        <title>Draft Genome Sequences of the Obligatory Marine Myxobacteria Enhygromyxa salina SWB005.</title>
        <authorList>
            <person name="Poehlein A."/>
            <person name="Moghaddam J.A."/>
            <person name="Harms H."/>
            <person name="Alanjari M."/>
            <person name="Koenig G.M."/>
            <person name="Daniel R."/>
            <person name="Schaeberle T.F."/>
        </authorList>
    </citation>
    <scope>NUCLEOTIDE SEQUENCE [LARGE SCALE GENOMIC DNA]</scope>
    <source>
        <strain evidence="20 21">SWB005</strain>
    </source>
</reference>
<dbReference type="InterPro" id="IPR019760">
    <property type="entry name" value="DNA-dir_DNA_pol_A_CS"/>
</dbReference>
<accession>A0A2S9XCR2</accession>
<dbReference type="RefSeq" id="WP_181198395.1">
    <property type="nucleotide sequence ID" value="NZ_PVNK01000281.1"/>
</dbReference>
<dbReference type="InterPro" id="IPR020046">
    <property type="entry name" value="5-3_exonucl_a-hlix_arch_N"/>
</dbReference>